<proteinExistence type="predicted"/>
<dbReference type="Pfam" id="PF10050">
    <property type="entry name" value="DUF2284"/>
    <property type="match status" value="1"/>
</dbReference>
<dbReference type="Proteomes" id="UP000663499">
    <property type="component" value="Chromosome"/>
</dbReference>
<reference evidence="1" key="1">
    <citation type="submission" date="2021-03" db="EMBL/GenBank/DDBJ databases">
        <title>Alkalibacter marinus sp. nov., isolated from tidal flat sediment.</title>
        <authorList>
            <person name="Namirimu T."/>
            <person name="Yang J.-A."/>
            <person name="Yang S.-H."/>
            <person name="Kim Y.-J."/>
            <person name="Kwon K.K."/>
        </authorList>
    </citation>
    <scope>NUCLEOTIDE SEQUENCE</scope>
    <source>
        <strain evidence="1">ES005</strain>
    </source>
</reference>
<dbReference type="InterPro" id="IPR019271">
    <property type="entry name" value="DUF2284_metal-binding"/>
</dbReference>
<dbReference type="RefSeq" id="WP_207300331.1">
    <property type="nucleotide sequence ID" value="NZ_CP071444.1"/>
</dbReference>
<gene>
    <name evidence="1" type="ORF">J0B03_02675</name>
</gene>
<protein>
    <submittedName>
        <fullName evidence="1">DUF2284 domain-containing protein</fullName>
    </submittedName>
</protein>
<name>A0A974XHX1_9FIRM</name>
<organism evidence="1 2">
    <name type="scientific">Alkalibacter rhizosphaerae</name>
    <dbReference type="NCBI Taxonomy" id="2815577"/>
    <lineage>
        <taxon>Bacteria</taxon>
        <taxon>Bacillati</taxon>
        <taxon>Bacillota</taxon>
        <taxon>Clostridia</taxon>
        <taxon>Eubacteriales</taxon>
        <taxon>Eubacteriaceae</taxon>
        <taxon>Alkalibacter</taxon>
    </lineage>
</organism>
<keyword evidence="2" id="KW-1185">Reference proteome</keyword>
<dbReference type="EMBL" id="CP071444">
    <property type="protein sequence ID" value="QSX08990.1"/>
    <property type="molecule type" value="Genomic_DNA"/>
</dbReference>
<dbReference type="KEGG" id="alka:J0B03_02675"/>
<evidence type="ECO:0000313" key="1">
    <source>
        <dbReference type="EMBL" id="QSX08990.1"/>
    </source>
</evidence>
<accession>A0A974XHX1</accession>
<dbReference type="AlphaFoldDB" id="A0A974XHX1"/>
<sequence>MNKENLESIFKELEFDEYKELVPEDIIISKDVFYQCERNTCGSFGTNHGCPPHAGSEEERKNRVFQYKNGYMLSMIVPIKTRKDMIESMEKVANRTKALRKAVSGEEILVMGAGPCTVCKTCTALEGKPCRFPEKIEYSMEGSGIDVVRMSMNLKMTYNAGAGNVGYFTLVLYNKV</sequence>
<evidence type="ECO:0000313" key="2">
    <source>
        <dbReference type="Proteomes" id="UP000663499"/>
    </source>
</evidence>